<dbReference type="EMBL" id="CM037162">
    <property type="protein sequence ID" value="KAH7864867.1"/>
    <property type="molecule type" value="Genomic_DNA"/>
</dbReference>
<organism evidence="1 2">
    <name type="scientific">Vaccinium darrowii</name>
    <dbReference type="NCBI Taxonomy" id="229202"/>
    <lineage>
        <taxon>Eukaryota</taxon>
        <taxon>Viridiplantae</taxon>
        <taxon>Streptophyta</taxon>
        <taxon>Embryophyta</taxon>
        <taxon>Tracheophyta</taxon>
        <taxon>Spermatophyta</taxon>
        <taxon>Magnoliopsida</taxon>
        <taxon>eudicotyledons</taxon>
        <taxon>Gunneridae</taxon>
        <taxon>Pentapetalae</taxon>
        <taxon>asterids</taxon>
        <taxon>Ericales</taxon>
        <taxon>Ericaceae</taxon>
        <taxon>Vaccinioideae</taxon>
        <taxon>Vaccinieae</taxon>
        <taxon>Vaccinium</taxon>
    </lineage>
</organism>
<keyword evidence="2" id="KW-1185">Reference proteome</keyword>
<gene>
    <name evidence="1" type="ORF">Vadar_034797</name>
</gene>
<evidence type="ECO:0000313" key="1">
    <source>
        <dbReference type="EMBL" id="KAH7864867.1"/>
    </source>
</evidence>
<comment type="caution">
    <text evidence="1">The sequence shown here is derived from an EMBL/GenBank/DDBJ whole genome shotgun (WGS) entry which is preliminary data.</text>
</comment>
<name>A0ACB7ZIH3_9ERIC</name>
<evidence type="ECO:0000313" key="2">
    <source>
        <dbReference type="Proteomes" id="UP000828048"/>
    </source>
</evidence>
<accession>A0ACB7ZIH3</accession>
<sequence length="1164" mass="128646">MSFWREGVPSLLQEYRLPSLFLPFDALEIAAKSSSTMGSLLGFRPPQFSEEVAWLPPWLQHQDDDGEPLDEQHVNGGGETALEQRGFMTENTADLLSSDEGRYKSCHLFLSGEDNSPASFAPSSGNVVNFHLHLSADGTSQNTPISPLDTSQAGRIGSNKYLMVQQTDVSAGQGAMDCQVTMNCNAGVNCLPRFTSQQKTCDHICPQSLSKDKDTRMNCEEDGGYHMASDINEAVELSIAASEALVIHDMIKSSSYTEFLGAEAALEVALRVKQARWECMEDCFHFPTEDMDETDLLSEDELHMADAYGDVGLTIGYVGDWHACASAISQVKDTPGSQNCYGGDDKRKHECHGPPNVVCDDIPGKQQSTYVLDMEKEEEKDLPVEGTDFGRQRKWVDDLTSDLDTSIVASHNDSFLHDPFLANSYVPATTEGVKFAMENVTSFPPQAKSNGSQQAWNYVNNETDDKLTTIRPDRFHSRWLGGWVWKKEINVSVLVEHENAKTVSRYLVGETSYLSESAGFAPDENSFVQKQDKGSRMDSQSSIPFTGLHCRPDESILFSLDVVGSPSLSFVDPLCSAVPCSISSENACSVLADKPNHALDDGECSRPESEYCIVNLQKTSGLNAKCVGEEWETVKIINGGGSQPTNRRQLSSLRNYSMVLPHCGAFVGNDKTYCNRLFPSEHISGLLSAEHNMGCNRDSTGQPSLRSMQKCSTARQVEEKLEPLVVQNLVTDSTNQDINCHETANDGTGLQAHIEKFRCSPLILDRGRRSRFQASKQFARDISGEENQKSVEWKGNVGPHGKTHQKVELKCKVACDTEVPPRKRVRFSANDVQLLQKNNLQRLQLSNRGSVTRASKRLRYSKPKFVSIAPELKRNQTICLAQIAKGLIFHDIEFLLTGFSTQKEKELEGLIRKYGGIVLGDIPSPSSLRGKRSSRLKLQQLPIVLCFRKQLETTKFLYGCAVKAYILNISWLTDSIAAGSAVPPDKYMVIANHFGEKFTRLGRPVFRSNNNYIFDRVGVMLQGKHSFCTRLAKVVKHGGGLVFKTLQWLVQNLDANKISVGAIVAEHENRASRHLKHCASERKIPLMVASSFLGEQALLSSAHHPDFGFSIFLSIESTIMKCLLVAAAAYGAFKELLASIHGIYEEQLSLACSTPSADERCGDG</sequence>
<protein>
    <submittedName>
        <fullName evidence="1">Uncharacterized protein</fullName>
    </submittedName>
</protein>
<reference evidence="1 2" key="1">
    <citation type="journal article" date="2021" name="Hortic Res">
        <title>High-quality reference genome and annotation aids understanding of berry development for evergreen blueberry (Vaccinium darrowii).</title>
        <authorList>
            <person name="Yu J."/>
            <person name="Hulse-Kemp A.M."/>
            <person name="Babiker E."/>
            <person name="Staton M."/>
        </authorList>
    </citation>
    <scope>NUCLEOTIDE SEQUENCE [LARGE SCALE GENOMIC DNA]</scope>
    <source>
        <strain evidence="2">cv. NJ 8807/NJ 8810</strain>
        <tissue evidence="1">Young leaf</tissue>
    </source>
</reference>
<proteinExistence type="predicted"/>
<dbReference type="Proteomes" id="UP000828048">
    <property type="component" value="Chromosome 12"/>
</dbReference>